<protein>
    <recommendedName>
        <fullName evidence="3">Retrovirus-related Pol polyprotein from transposon TNT 1-94</fullName>
    </recommendedName>
</protein>
<dbReference type="EMBL" id="CM003609">
    <property type="protein sequence ID" value="KYP64584.1"/>
    <property type="molecule type" value="Genomic_DNA"/>
</dbReference>
<dbReference type="PANTHER" id="PTHR11439">
    <property type="entry name" value="GAG-POL-RELATED RETROTRANSPOSON"/>
    <property type="match status" value="1"/>
</dbReference>
<accession>A0A151TC44</accession>
<keyword evidence="2" id="KW-1185">Reference proteome</keyword>
<dbReference type="Gramene" id="C.cajan_18641.t">
    <property type="protein sequence ID" value="C.cajan_18641.t.cds1"/>
    <property type="gene ID" value="C.cajan_18641"/>
</dbReference>
<evidence type="ECO:0000313" key="1">
    <source>
        <dbReference type="EMBL" id="KYP64584.1"/>
    </source>
</evidence>
<organism evidence="1 2">
    <name type="scientific">Cajanus cajan</name>
    <name type="common">Pigeon pea</name>
    <name type="synonym">Cajanus indicus</name>
    <dbReference type="NCBI Taxonomy" id="3821"/>
    <lineage>
        <taxon>Eukaryota</taxon>
        <taxon>Viridiplantae</taxon>
        <taxon>Streptophyta</taxon>
        <taxon>Embryophyta</taxon>
        <taxon>Tracheophyta</taxon>
        <taxon>Spermatophyta</taxon>
        <taxon>Magnoliopsida</taxon>
        <taxon>eudicotyledons</taxon>
        <taxon>Gunneridae</taxon>
        <taxon>Pentapetalae</taxon>
        <taxon>rosids</taxon>
        <taxon>fabids</taxon>
        <taxon>Fabales</taxon>
        <taxon>Fabaceae</taxon>
        <taxon>Papilionoideae</taxon>
        <taxon>50 kb inversion clade</taxon>
        <taxon>NPAAA clade</taxon>
        <taxon>indigoferoid/millettioid clade</taxon>
        <taxon>Phaseoleae</taxon>
        <taxon>Cajanus</taxon>
    </lineage>
</organism>
<evidence type="ECO:0008006" key="3">
    <source>
        <dbReference type="Google" id="ProtNLM"/>
    </source>
</evidence>
<gene>
    <name evidence="1" type="ORF">KK1_019185</name>
</gene>
<name>A0A151TC44_CAJCA</name>
<evidence type="ECO:0000313" key="2">
    <source>
        <dbReference type="Proteomes" id="UP000075243"/>
    </source>
</evidence>
<dbReference type="AlphaFoldDB" id="A0A151TC44"/>
<dbReference type="PANTHER" id="PTHR11439:SF470">
    <property type="entry name" value="CYSTEINE-RICH RLK (RECEPTOR-LIKE PROTEIN KINASE) 8"/>
    <property type="match status" value="1"/>
</dbReference>
<proteinExistence type="predicted"/>
<sequence length="49" mass="5733">MQSPKEIYWNVVIRVLHYLKDNPEQGLLLSKNTALFLTAYCDSDWTTCL</sequence>
<dbReference type="Proteomes" id="UP000075243">
    <property type="component" value="Chromosome 7"/>
</dbReference>
<reference evidence="1 2" key="1">
    <citation type="journal article" date="2012" name="Nat. Biotechnol.">
        <title>Draft genome sequence of pigeonpea (Cajanus cajan), an orphan legume crop of resource-poor farmers.</title>
        <authorList>
            <person name="Varshney R.K."/>
            <person name="Chen W."/>
            <person name="Li Y."/>
            <person name="Bharti A.K."/>
            <person name="Saxena R.K."/>
            <person name="Schlueter J.A."/>
            <person name="Donoghue M.T."/>
            <person name="Azam S."/>
            <person name="Fan G."/>
            <person name="Whaley A.M."/>
            <person name="Farmer A.D."/>
            <person name="Sheridan J."/>
            <person name="Iwata A."/>
            <person name="Tuteja R."/>
            <person name="Penmetsa R.V."/>
            <person name="Wu W."/>
            <person name="Upadhyaya H.D."/>
            <person name="Yang S.P."/>
            <person name="Shah T."/>
            <person name="Saxena K.B."/>
            <person name="Michael T."/>
            <person name="McCombie W.R."/>
            <person name="Yang B."/>
            <person name="Zhang G."/>
            <person name="Yang H."/>
            <person name="Wang J."/>
            <person name="Spillane C."/>
            <person name="Cook D.R."/>
            <person name="May G.D."/>
            <person name="Xu X."/>
            <person name="Jackson S.A."/>
        </authorList>
    </citation>
    <scope>NUCLEOTIDE SEQUENCE [LARGE SCALE GENOMIC DNA]</scope>
    <source>
        <strain evidence="2">cv. Asha</strain>
    </source>
</reference>